<comment type="caution">
    <text evidence="1">The sequence shown here is derived from an EMBL/GenBank/DDBJ whole genome shotgun (WGS) entry which is preliminary data.</text>
</comment>
<proteinExistence type="predicted"/>
<reference evidence="1 2" key="1">
    <citation type="journal article" date="2013" name="Curr. Biol.">
        <title>The Genome of the Foraminiferan Reticulomyxa filosa.</title>
        <authorList>
            <person name="Glockner G."/>
            <person name="Hulsmann N."/>
            <person name="Schleicher M."/>
            <person name="Noegel A.A."/>
            <person name="Eichinger L."/>
            <person name="Gallinger C."/>
            <person name="Pawlowski J."/>
            <person name="Sierra R."/>
            <person name="Euteneuer U."/>
            <person name="Pillet L."/>
            <person name="Moustafa A."/>
            <person name="Platzer M."/>
            <person name="Groth M."/>
            <person name="Szafranski K."/>
            <person name="Schliwa M."/>
        </authorList>
    </citation>
    <scope>NUCLEOTIDE SEQUENCE [LARGE SCALE GENOMIC DNA]</scope>
</reference>
<keyword evidence="2" id="KW-1185">Reference proteome</keyword>
<dbReference type="EMBL" id="ASPP01024164">
    <property type="protein sequence ID" value="ETO09295.1"/>
    <property type="molecule type" value="Genomic_DNA"/>
</dbReference>
<evidence type="ECO:0000313" key="2">
    <source>
        <dbReference type="Proteomes" id="UP000023152"/>
    </source>
</evidence>
<protein>
    <submittedName>
        <fullName evidence="1">Uncharacterized protein</fullName>
    </submittedName>
</protein>
<name>X6M8E3_RETFI</name>
<dbReference type="Proteomes" id="UP000023152">
    <property type="component" value="Unassembled WGS sequence"/>
</dbReference>
<sequence>MYDKNWQIKVLISNAAKFLDIEIETHMSYFHFTRDFPQLIQDKPKNFQKKFQEKEFQMEISYEIHNIESTKIIFKPIPKNFLTINKDILNLQRKGEKKKKNFLKNKTFSCSKCFKVLSFLIFQKKRKEKEFLYYLAFEPTLVS</sequence>
<dbReference type="AlphaFoldDB" id="X6M8E3"/>
<gene>
    <name evidence="1" type="ORF">RFI_28092</name>
</gene>
<accession>X6M8E3</accession>
<evidence type="ECO:0000313" key="1">
    <source>
        <dbReference type="EMBL" id="ETO09295.1"/>
    </source>
</evidence>
<organism evidence="1 2">
    <name type="scientific">Reticulomyxa filosa</name>
    <dbReference type="NCBI Taxonomy" id="46433"/>
    <lineage>
        <taxon>Eukaryota</taxon>
        <taxon>Sar</taxon>
        <taxon>Rhizaria</taxon>
        <taxon>Retaria</taxon>
        <taxon>Foraminifera</taxon>
        <taxon>Monothalamids</taxon>
        <taxon>Reticulomyxidae</taxon>
        <taxon>Reticulomyxa</taxon>
    </lineage>
</organism>